<evidence type="ECO:0000313" key="1">
    <source>
        <dbReference type="EMBL" id="MBW0470283.1"/>
    </source>
</evidence>
<protein>
    <submittedName>
        <fullName evidence="1">Uncharacterized protein</fullName>
    </submittedName>
</protein>
<dbReference type="AlphaFoldDB" id="A0A9Q3BS46"/>
<name>A0A9Q3BS46_9BASI</name>
<sequence>MSYSIQRHLQLLSLKLRTFIAPKFISLVQLIPIETAHFELVTLGRKLCYWVPSPKLNYEQTIVRIVV</sequence>
<gene>
    <name evidence="1" type="ORF">O181_009998</name>
</gene>
<comment type="caution">
    <text evidence="1">The sequence shown here is derived from an EMBL/GenBank/DDBJ whole genome shotgun (WGS) entry which is preliminary data.</text>
</comment>
<dbReference type="EMBL" id="AVOT02002417">
    <property type="protein sequence ID" value="MBW0470283.1"/>
    <property type="molecule type" value="Genomic_DNA"/>
</dbReference>
<proteinExistence type="predicted"/>
<dbReference type="Proteomes" id="UP000765509">
    <property type="component" value="Unassembled WGS sequence"/>
</dbReference>
<organism evidence="1 2">
    <name type="scientific">Austropuccinia psidii MF-1</name>
    <dbReference type="NCBI Taxonomy" id="1389203"/>
    <lineage>
        <taxon>Eukaryota</taxon>
        <taxon>Fungi</taxon>
        <taxon>Dikarya</taxon>
        <taxon>Basidiomycota</taxon>
        <taxon>Pucciniomycotina</taxon>
        <taxon>Pucciniomycetes</taxon>
        <taxon>Pucciniales</taxon>
        <taxon>Sphaerophragmiaceae</taxon>
        <taxon>Austropuccinia</taxon>
    </lineage>
</organism>
<reference evidence="1" key="1">
    <citation type="submission" date="2021-03" db="EMBL/GenBank/DDBJ databases">
        <title>Draft genome sequence of rust myrtle Austropuccinia psidii MF-1, a brazilian biotype.</title>
        <authorList>
            <person name="Quecine M.C."/>
            <person name="Pachon D.M.R."/>
            <person name="Bonatelli M.L."/>
            <person name="Correr F.H."/>
            <person name="Franceschini L.M."/>
            <person name="Leite T.F."/>
            <person name="Margarido G.R.A."/>
            <person name="Almeida C.A."/>
            <person name="Ferrarezi J.A."/>
            <person name="Labate C.A."/>
        </authorList>
    </citation>
    <scope>NUCLEOTIDE SEQUENCE</scope>
    <source>
        <strain evidence="1">MF-1</strain>
    </source>
</reference>
<evidence type="ECO:0000313" key="2">
    <source>
        <dbReference type="Proteomes" id="UP000765509"/>
    </source>
</evidence>
<keyword evidence="2" id="KW-1185">Reference proteome</keyword>
<accession>A0A9Q3BS46</accession>